<reference evidence="1 2" key="1">
    <citation type="submission" date="2018-06" db="EMBL/GenBank/DDBJ databases">
        <authorList>
            <consortium name="Pathogen Informatics"/>
            <person name="Doyle S."/>
        </authorList>
    </citation>
    <scope>NUCLEOTIDE SEQUENCE [LARGE SCALE GENOMIC DNA]</scope>
    <source>
        <strain evidence="1 2">NCTC5047</strain>
    </source>
</reference>
<dbReference type="Proteomes" id="UP000254340">
    <property type="component" value="Unassembled WGS sequence"/>
</dbReference>
<protein>
    <submittedName>
        <fullName evidence="1">Uncharacterized protein</fullName>
    </submittedName>
</protein>
<gene>
    <name evidence="1" type="ORF">NCTC5047_03364</name>
</gene>
<dbReference type="GO" id="GO:0046872">
    <property type="term" value="F:metal ion binding"/>
    <property type="evidence" value="ECO:0007669"/>
    <property type="project" value="InterPro"/>
</dbReference>
<organism evidence="1 2">
    <name type="scientific">Klebsiella pneumoniae</name>
    <dbReference type="NCBI Taxonomy" id="573"/>
    <lineage>
        <taxon>Bacteria</taxon>
        <taxon>Pseudomonadati</taxon>
        <taxon>Pseudomonadota</taxon>
        <taxon>Gammaproteobacteria</taxon>
        <taxon>Enterobacterales</taxon>
        <taxon>Enterobacteriaceae</taxon>
        <taxon>Klebsiella/Raoultella group</taxon>
        <taxon>Klebsiella</taxon>
        <taxon>Klebsiella pneumoniae complex</taxon>
    </lineage>
</organism>
<dbReference type="InterPro" id="IPR011249">
    <property type="entry name" value="Metalloenz_LuxS/M16"/>
</dbReference>
<evidence type="ECO:0000313" key="2">
    <source>
        <dbReference type="Proteomes" id="UP000254340"/>
    </source>
</evidence>
<dbReference type="AlphaFoldDB" id="A0A377XGJ3"/>
<evidence type="ECO:0000313" key="1">
    <source>
        <dbReference type="EMBL" id="STT82397.1"/>
    </source>
</evidence>
<dbReference type="Gene3D" id="3.30.830.10">
    <property type="entry name" value="Metalloenzyme, LuxS/M16 peptidase-like"/>
    <property type="match status" value="1"/>
</dbReference>
<dbReference type="SUPFAM" id="SSF63411">
    <property type="entry name" value="LuxS/MPP-like metallohydrolase"/>
    <property type="match status" value="1"/>
</dbReference>
<name>A0A377XGJ3_KLEPN</name>
<accession>A0A377XGJ3</accession>
<sequence>MVPWQAQLASQLVDQSGPAGWHSEALQQWKKQTGISLNVDQQAQTLAVSGQASPDKLDALFHLYQAQQTRPGIDGETMKSSLMQLARRLAVQQGSSSTRREDEIIRLRFGKPAIEQPTQVQLNVLSSETLLNQWRKATRAPVTYFLLADMPADTLEAAVTRWLAAIPRGEALHAAPYLASPGMHEQMSAVNIEPKADVRLWSFTDAGWTPARAVQVSIARNLMNQHLKSVLRDDARGIYNMRFTSELNDNTGRIETEVRFTTSPARAREMARRATLAFKDLKIDKRAVDAQRAQFIKAENNRAQDIYTLQRRLLLSYTHFDNPSYLTLLDTLANTLPLRRYAMRRRVCSLRKTRPCISPCRKRP</sequence>
<proteinExistence type="predicted"/>
<dbReference type="EMBL" id="UGLH01000006">
    <property type="protein sequence ID" value="STT82397.1"/>
    <property type="molecule type" value="Genomic_DNA"/>
</dbReference>